<protein>
    <recommendedName>
        <fullName evidence="2">Acetyl xylan esterase domain-containing protein</fullName>
    </recommendedName>
</protein>
<name>X1E7F7_9ZZZZ</name>
<dbReference type="PANTHER" id="PTHR22946">
    <property type="entry name" value="DIENELACTONE HYDROLASE DOMAIN-CONTAINING PROTEIN-RELATED"/>
    <property type="match status" value="1"/>
</dbReference>
<gene>
    <name evidence="1" type="ORF">S01H4_38139</name>
</gene>
<dbReference type="InterPro" id="IPR050261">
    <property type="entry name" value="FrsA_esterase"/>
</dbReference>
<feature type="non-terminal residue" evidence="1">
    <location>
        <position position="1"/>
    </location>
</feature>
<dbReference type="InterPro" id="IPR029058">
    <property type="entry name" value="AB_hydrolase_fold"/>
</dbReference>
<dbReference type="SUPFAM" id="SSF53474">
    <property type="entry name" value="alpha/beta-Hydrolases"/>
    <property type="match status" value="1"/>
</dbReference>
<evidence type="ECO:0008006" key="2">
    <source>
        <dbReference type="Google" id="ProtNLM"/>
    </source>
</evidence>
<organism evidence="1">
    <name type="scientific">marine sediment metagenome</name>
    <dbReference type="NCBI Taxonomy" id="412755"/>
    <lineage>
        <taxon>unclassified sequences</taxon>
        <taxon>metagenomes</taxon>
        <taxon>ecological metagenomes</taxon>
    </lineage>
</organism>
<sequence>EERFEQSGRFPKLARCAQLARMGCVVFIFDMLGYADSQQISRSLAHGFRQQRPELDTPTRWGFFSTQAELRLQSIMGLQTWNSIRALDFLCPLPDVDSQRIGVTGGSGGGTQTILLCAIDPRPVVSFPNGMVSTAMQGGCTCENCCLLRIGTGNVELAALFAPKPQGMTAADDWTREMMTDGYPQLQSLYALFGAKDRVLCRKLTHFHHNYNYVTRATMYGWFNQYLQLGLKDPIVEEDWRPLSAAQQSVWDDDHPAPRTDSDYEPALLQAMARQSDSQVAAVFPAVKAALK</sequence>
<proteinExistence type="predicted"/>
<accession>X1E7F7</accession>
<dbReference type="AlphaFoldDB" id="X1E7F7"/>
<evidence type="ECO:0000313" key="1">
    <source>
        <dbReference type="EMBL" id="GAH04583.1"/>
    </source>
</evidence>
<dbReference type="Gene3D" id="3.40.50.1820">
    <property type="entry name" value="alpha/beta hydrolase"/>
    <property type="match status" value="1"/>
</dbReference>
<dbReference type="PANTHER" id="PTHR22946:SF8">
    <property type="entry name" value="ACETYL XYLAN ESTERASE DOMAIN-CONTAINING PROTEIN"/>
    <property type="match status" value="1"/>
</dbReference>
<comment type="caution">
    <text evidence="1">The sequence shown here is derived from an EMBL/GenBank/DDBJ whole genome shotgun (WGS) entry which is preliminary data.</text>
</comment>
<reference evidence="1" key="1">
    <citation type="journal article" date="2014" name="Front. Microbiol.">
        <title>High frequency of phylogenetically diverse reductive dehalogenase-homologous genes in deep subseafloor sedimentary metagenomes.</title>
        <authorList>
            <person name="Kawai M."/>
            <person name="Futagami T."/>
            <person name="Toyoda A."/>
            <person name="Takaki Y."/>
            <person name="Nishi S."/>
            <person name="Hori S."/>
            <person name="Arai W."/>
            <person name="Tsubouchi T."/>
            <person name="Morono Y."/>
            <person name="Uchiyama I."/>
            <person name="Ito T."/>
            <person name="Fujiyama A."/>
            <person name="Inagaki F."/>
            <person name="Takami H."/>
        </authorList>
    </citation>
    <scope>NUCLEOTIDE SEQUENCE</scope>
    <source>
        <strain evidence="1">Expedition CK06-06</strain>
    </source>
</reference>
<dbReference type="EMBL" id="BART01020539">
    <property type="protein sequence ID" value="GAH04583.1"/>
    <property type="molecule type" value="Genomic_DNA"/>
</dbReference>
<feature type="non-terminal residue" evidence="1">
    <location>
        <position position="292"/>
    </location>
</feature>